<dbReference type="GO" id="GO:0005840">
    <property type="term" value="C:ribosome"/>
    <property type="evidence" value="ECO:0007669"/>
    <property type="project" value="UniProtKB-KW"/>
</dbReference>
<evidence type="ECO:0000313" key="8">
    <source>
        <dbReference type="Proteomes" id="UP000522720"/>
    </source>
</evidence>
<evidence type="ECO:0000256" key="1">
    <source>
        <dbReference type="ARBA" id="ARBA00005395"/>
    </source>
</evidence>
<dbReference type="CDD" id="cd04301">
    <property type="entry name" value="NAT_SF"/>
    <property type="match status" value="1"/>
</dbReference>
<dbReference type="InterPro" id="IPR016181">
    <property type="entry name" value="Acyl_CoA_acyltransferase"/>
</dbReference>
<dbReference type="SUPFAM" id="SSF55729">
    <property type="entry name" value="Acyl-CoA N-acyltransferases (Nat)"/>
    <property type="match status" value="1"/>
</dbReference>
<organism evidence="7 8">
    <name type="scientific">Streptococcus ovuberis</name>
    <dbReference type="NCBI Taxonomy" id="1936207"/>
    <lineage>
        <taxon>Bacteria</taxon>
        <taxon>Bacillati</taxon>
        <taxon>Bacillota</taxon>
        <taxon>Bacilli</taxon>
        <taxon>Lactobacillales</taxon>
        <taxon>Streptococcaceae</taxon>
        <taxon>Streptococcus</taxon>
    </lineage>
</organism>
<keyword evidence="7" id="KW-0687">Ribonucleoprotein</keyword>
<dbReference type="EMBL" id="JAAXPR010000011">
    <property type="protein sequence ID" value="NKZ20571.1"/>
    <property type="molecule type" value="Genomic_DNA"/>
</dbReference>
<dbReference type="GO" id="GO:0008999">
    <property type="term" value="F:protein-N-terminal-alanine acetyltransferase activity"/>
    <property type="evidence" value="ECO:0007669"/>
    <property type="project" value="UniProtKB-EC"/>
</dbReference>
<feature type="domain" description="N-acetyltransferase" evidence="6">
    <location>
        <begin position="1"/>
        <end position="134"/>
    </location>
</feature>
<comment type="caution">
    <text evidence="7">The sequence shown here is derived from an EMBL/GenBank/DDBJ whole genome shotgun (WGS) entry which is preliminary data.</text>
</comment>
<dbReference type="InterPro" id="IPR006464">
    <property type="entry name" value="AcTrfase_RimI/Ard1"/>
</dbReference>
<dbReference type="RefSeq" id="WP_168549325.1">
    <property type="nucleotide sequence ID" value="NZ_JAAXPR010000011.1"/>
</dbReference>
<gene>
    <name evidence="7" type="primary">rimI</name>
    <name evidence="7" type="ORF">HF992_06910</name>
</gene>
<keyword evidence="4" id="KW-0012">Acyltransferase</keyword>
<evidence type="ECO:0000313" key="7">
    <source>
        <dbReference type="EMBL" id="NKZ20571.1"/>
    </source>
</evidence>
<comment type="similarity">
    <text evidence="1 5">Belongs to the acetyltransferase family. RimI subfamily.</text>
</comment>
<dbReference type="PANTHER" id="PTHR43420">
    <property type="entry name" value="ACETYLTRANSFERASE"/>
    <property type="match status" value="1"/>
</dbReference>
<dbReference type="InterPro" id="IPR050680">
    <property type="entry name" value="YpeA/RimI_acetyltransf"/>
</dbReference>
<keyword evidence="3 7" id="KW-0808">Transferase</keyword>
<protein>
    <recommendedName>
        <fullName evidence="5">[Ribosomal protein bS18]-alanine N-acetyltransferase</fullName>
        <ecNumber evidence="5">2.3.1.266</ecNumber>
    </recommendedName>
</protein>
<comment type="catalytic activity">
    <reaction evidence="5">
        <text>N-terminal L-alanyl-[ribosomal protein bS18] + acetyl-CoA = N-terminal N(alpha)-acetyl-L-alanyl-[ribosomal protein bS18] + CoA + H(+)</text>
        <dbReference type="Rhea" id="RHEA:43756"/>
        <dbReference type="Rhea" id="RHEA-COMP:10676"/>
        <dbReference type="Rhea" id="RHEA-COMP:10677"/>
        <dbReference type="ChEBI" id="CHEBI:15378"/>
        <dbReference type="ChEBI" id="CHEBI:57287"/>
        <dbReference type="ChEBI" id="CHEBI:57288"/>
        <dbReference type="ChEBI" id="CHEBI:64718"/>
        <dbReference type="ChEBI" id="CHEBI:83683"/>
        <dbReference type="EC" id="2.3.1.266"/>
    </reaction>
</comment>
<dbReference type="Proteomes" id="UP000522720">
    <property type="component" value="Unassembled WGS sequence"/>
</dbReference>
<keyword evidence="2 5" id="KW-0963">Cytoplasm</keyword>
<evidence type="ECO:0000256" key="2">
    <source>
        <dbReference type="ARBA" id="ARBA00022490"/>
    </source>
</evidence>
<dbReference type="EC" id="2.3.1.266" evidence="5"/>
<dbReference type="Pfam" id="PF00583">
    <property type="entry name" value="Acetyltransf_1"/>
    <property type="match status" value="1"/>
</dbReference>
<comment type="subcellular location">
    <subcellularLocation>
        <location evidence="5">Cytoplasm</location>
    </subcellularLocation>
</comment>
<dbReference type="NCBIfam" id="TIGR01575">
    <property type="entry name" value="rimI"/>
    <property type="match status" value="1"/>
</dbReference>
<sequence length="134" mass="14979">MDKVQAIYAILSDVYQGQSPWSLAQIEADLNKPDTDCFIVTADDEIIGFLTTQDLVGELEITNIAVKTNYQGRGLADQLMANLKDLDRPIFLEVRASNQAAQKLYAKHGFVVAGSRKGYYHNPTEDAILMTRKR</sequence>
<proteinExistence type="inferred from homology"/>
<dbReference type="GO" id="GO:0005737">
    <property type="term" value="C:cytoplasm"/>
    <property type="evidence" value="ECO:0007669"/>
    <property type="project" value="UniProtKB-SubCell"/>
</dbReference>
<accession>A0A7X6MZ70</accession>
<evidence type="ECO:0000256" key="3">
    <source>
        <dbReference type="ARBA" id="ARBA00022679"/>
    </source>
</evidence>
<dbReference type="PROSITE" id="PS51186">
    <property type="entry name" value="GNAT"/>
    <property type="match status" value="1"/>
</dbReference>
<comment type="function">
    <text evidence="5">Acetylates the N-terminal alanine of ribosomal protein bS18.</text>
</comment>
<reference evidence="7 8" key="1">
    <citation type="submission" date="2020-04" db="EMBL/GenBank/DDBJ databases">
        <title>MicrobeNet Type strains.</title>
        <authorList>
            <person name="Nicholson A.C."/>
        </authorList>
    </citation>
    <scope>NUCLEOTIDE SEQUENCE [LARGE SCALE GENOMIC DNA]</scope>
    <source>
        <strain evidence="7 8">CCUG 69612</strain>
    </source>
</reference>
<dbReference type="PANTHER" id="PTHR43420:SF44">
    <property type="entry name" value="ACETYLTRANSFERASE YPEA"/>
    <property type="match status" value="1"/>
</dbReference>
<dbReference type="AlphaFoldDB" id="A0A7X6MZ70"/>
<keyword evidence="8" id="KW-1185">Reference proteome</keyword>
<dbReference type="InterPro" id="IPR000182">
    <property type="entry name" value="GNAT_dom"/>
</dbReference>
<evidence type="ECO:0000256" key="4">
    <source>
        <dbReference type="ARBA" id="ARBA00023315"/>
    </source>
</evidence>
<evidence type="ECO:0000259" key="6">
    <source>
        <dbReference type="PROSITE" id="PS51186"/>
    </source>
</evidence>
<dbReference type="Gene3D" id="3.40.630.30">
    <property type="match status" value="1"/>
</dbReference>
<evidence type="ECO:0000256" key="5">
    <source>
        <dbReference type="RuleBase" id="RU363094"/>
    </source>
</evidence>
<name>A0A7X6MZ70_9STRE</name>
<keyword evidence="7" id="KW-0689">Ribosomal protein</keyword>